<proteinExistence type="predicted"/>
<dbReference type="AlphaFoldDB" id="A0A4P9WS08"/>
<evidence type="ECO:0000313" key="2">
    <source>
        <dbReference type="Proteomes" id="UP000269721"/>
    </source>
</evidence>
<protein>
    <recommendedName>
        <fullName evidence="3">Endonuclease/exonuclease/phosphatase</fullName>
    </recommendedName>
</protein>
<dbReference type="SUPFAM" id="SSF56219">
    <property type="entry name" value="DNase I-like"/>
    <property type="match status" value="1"/>
</dbReference>
<dbReference type="InterPro" id="IPR036691">
    <property type="entry name" value="Endo/exonu/phosph_ase_sf"/>
</dbReference>
<gene>
    <name evidence="1" type="ORF">BDK51DRAFT_7136</name>
</gene>
<keyword evidence="2" id="KW-1185">Reference proteome</keyword>
<reference evidence="2" key="1">
    <citation type="journal article" date="2018" name="Nat. Microbiol.">
        <title>Leveraging single-cell genomics to expand the fungal tree of life.</title>
        <authorList>
            <person name="Ahrendt S.R."/>
            <person name="Quandt C.A."/>
            <person name="Ciobanu D."/>
            <person name="Clum A."/>
            <person name="Salamov A."/>
            <person name="Andreopoulos B."/>
            <person name="Cheng J.F."/>
            <person name="Woyke T."/>
            <person name="Pelin A."/>
            <person name="Henrissat B."/>
            <person name="Reynolds N.K."/>
            <person name="Benny G.L."/>
            <person name="Smith M.E."/>
            <person name="James T.Y."/>
            <person name="Grigoriev I.V."/>
        </authorList>
    </citation>
    <scope>NUCLEOTIDE SEQUENCE [LARGE SCALE GENOMIC DNA]</scope>
</reference>
<dbReference type="PANTHER" id="PTHR12121:SF100">
    <property type="entry name" value="POLY(A)-SPECIFIC RIBONUCLEASE"/>
    <property type="match status" value="1"/>
</dbReference>
<dbReference type="InterPro" id="IPR050410">
    <property type="entry name" value="CCR4/nocturin_mRNA_transcr"/>
</dbReference>
<dbReference type="GO" id="GO:0000175">
    <property type="term" value="F:3'-5'-RNA exonuclease activity"/>
    <property type="evidence" value="ECO:0007669"/>
    <property type="project" value="TreeGrafter"/>
</dbReference>
<dbReference type="EMBL" id="KZ994128">
    <property type="protein sequence ID" value="RKO93746.1"/>
    <property type="molecule type" value="Genomic_DNA"/>
</dbReference>
<dbReference type="OrthoDB" id="428734at2759"/>
<evidence type="ECO:0000313" key="1">
    <source>
        <dbReference type="EMBL" id="RKO93746.1"/>
    </source>
</evidence>
<sequence>LPYTNKTLTFTGTIDHILYTSRSLAVRDVLGKVNGEYLDRVPSLPAELFPSDHLSLLAWFRFR</sequence>
<organism evidence="1 2">
    <name type="scientific">Blyttiomyces helicus</name>
    <dbReference type="NCBI Taxonomy" id="388810"/>
    <lineage>
        <taxon>Eukaryota</taxon>
        <taxon>Fungi</taxon>
        <taxon>Fungi incertae sedis</taxon>
        <taxon>Chytridiomycota</taxon>
        <taxon>Chytridiomycota incertae sedis</taxon>
        <taxon>Chytridiomycetes</taxon>
        <taxon>Chytridiomycetes incertae sedis</taxon>
        <taxon>Blyttiomyces</taxon>
    </lineage>
</organism>
<dbReference type="PANTHER" id="PTHR12121">
    <property type="entry name" value="CARBON CATABOLITE REPRESSOR PROTEIN 4"/>
    <property type="match status" value="1"/>
</dbReference>
<dbReference type="Gene3D" id="3.60.10.10">
    <property type="entry name" value="Endonuclease/exonuclease/phosphatase"/>
    <property type="match status" value="1"/>
</dbReference>
<accession>A0A4P9WS08</accession>
<feature type="non-terminal residue" evidence="1">
    <location>
        <position position="63"/>
    </location>
</feature>
<dbReference type="Proteomes" id="UP000269721">
    <property type="component" value="Unassembled WGS sequence"/>
</dbReference>
<feature type="non-terminal residue" evidence="1">
    <location>
        <position position="1"/>
    </location>
</feature>
<evidence type="ECO:0008006" key="3">
    <source>
        <dbReference type="Google" id="ProtNLM"/>
    </source>
</evidence>
<name>A0A4P9WS08_9FUNG</name>